<dbReference type="FunFam" id="2.40.10.10:FF:000068">
    <property type="entry name" value="transmembrane protease serine 2"/>
    <property type="match status" value="2"/>
</dbReference>
<dbReference type="InterPro" id="IPR018114">
    <property type="entry name" value="TRYPSIN_HIS"/>
</dbReference>
<keyword evidence="4" id="KW-0645">Protease</keyword>
<dbReference type="CDD" id="cd00190">
    <property type="entry name" value="Tryp_SPc"/>
    <property type="match status" value="3"/>
</dbReference>
<dbReference type="AlphaFoldDB" id="A0A2H1WA13"/>
<dbReference type="Gene3D" id="2.40.10.10">
    <property type="entry name" value="Trypsin-like serine proteases"/>
    <property type="match status" value="3"/>
</dbReference>
<dbReference type="PANTHER" id="PTHR24276">
    <property type="entry name" value="POLYSERASE-RELATED"/>
    <property type="match status" value="1"/>
</dbReference>
<evidence type="ECO:0000313" key="12">
    <source>
        <dbReference type="EMBL" id="SOQ49893.1"/>
    </source>
</evidence>
<evidence type="ECO:0000256" key="1">
    <source>
        <dbReference type="ARBA" id="ARBA00004239"/>
    </source>
</evidence>
<organism evidence="12">
    <name type="scientific">Spodoptera frugiperda</name>
    <name type="common">Fall armyworm</name>
    <dbReference type="NCBI Taxonomy" id="7108"/>
    <lineage>
        <taxon>Eukaryota</taxon>
        <taxon>Metazoa</taxon>
        <taxon>Ecdysozoa</taxon>
        <taxon>Arthropoda</taxon>
        <taxon>Hexapoda</taxon>
        <taxon>Insecta</taxon>
        <taxon>Pterygota</taxon>
        <taxon>Neoptera</taxon>
        <taxon>Endopterygota</taxon>
        <taxon>Lepidoptera</taxon>
        <taxon>Glossata</taxon>
        <taxon>Ditrysia</taxon>
        <taxon>Noctuoidea</taxon>
        <taxon>Noctuidae</taxon>
        <taxon>Amphipyrinae</taxon>
        <taxon>Spodoptera</taxon>
    </lineage>
</organism>
<feature type="domain" description="Peptidase S1" evidence="11">
    <location>
        <begin position="320"/>
        <end position="551"/>
    </location>
</feature>
<feature type="domain" description="Peptidase S1" evidence="11">
    <location>
        <begin position="544"/>
        <end position="783"/>
    </location>
</feature>
<dbReference type="PRINTS" id="PR00722">
    <property type="entry name" value="CHYMOTRYPSIN"/>
</dbReference>
<evidence type="ECO:0000256" key="6">
    <source>
        <dbReference type="ARBA" id="ARBA00022825"/>
    </source>
</evidence>
<dbReference type="GO" id="GO:0004252">
    <property type="term" value="F:serine-type endopeptidase activity"/>
    <property type="evidence" value="ECO:0007669"/>
    <property type="project" value="InterPro"/>
</dbReference>
<dbReference type="GO" id="GO:0005576">
    <property type="term" value="C:extracellular region"/>
    <property type="evidence" value="ECO:0007669"/>
    <property type="project" value="UniProtKB-SubCell"/>
</dbReference>
<dbReference type="SMART" id="SM00020">
    <property type="entry name" value="Tryp_SPc"/>
    <property type="match status" value="3"/>
</dbReference>
<evidence type="ECO:0000256" key="8">
    <source>
        <dbReference type="ARBA" id="ARBA00023240"/>
    </source>
</evidence>
<dbReference type="InterPro" id="IPR001254">
    <property type="entry name" value="Trypsin_dom"/>
</dbReference>
<proteinExistence type="inferred from homology"/>
<comment type="similarity">
    <text evidence="2">Belongs to the peptidase S1 family.</text>
</comment>
<keyword evidence="5" id="KW-0378">Hydrolase</keyword>
<dbReference type="InterPro" id="IPR009003">
    <property type="entry name" value="Peptidase_S1_PA"/>
</dbReference>
<dbReference type="InterPro" id="IPR050430">
    <property type="entry name" value="Peptidase_S1"/>
</dbReference>
<dbReference type="PROSITE" id="PS00134">
    <property type="entry name" value="TRYPSIN_HIS"/>
    <property type="match status" value="2"/>
</dbReference>
<evidence type="ECO:0000259" key="11">
    <source>
        <dbReference type="PROSITE" id="PS50240"/>
    </source>
</evidence>
<dbReference type="InterPro" id="IPR001314">
    <property type="entry name" value="Peptidase_S1A"/>
</dbReference>
<name>A0A2H1WA13_SPOFR</name>
<evidence type="ECO:0000256" key="3">
    <source>
        <dbReference type="ARBA" id="ARBA00022656"/>
    </source>
</evidence>
<dbReference type="EMBL" id="ODYU01007266">
    <property type="protein sequence ID" value="SOQ49893.1"/>
    <property type="molecule type" value="Genomic_DNA"/>
</dbReference>
<evidence type="ECO:0000256" key="9">
    <source>
        <dbReference type="ARBA" id="ARBA00055534"/>
    </source>
</evidence>
<keyword evidence="7" id="KW-1015">Disulfide bond</keyword>
<reference evidence="12" key="1">
    <citation type="submission" date="2016-07" db="EMBL/GenBank/DDBJ databases">
        <authorList>
            <person name="Bretaudeau A."/>
        </authorList>
    </citation>
    <scope>NUCLEOTIDE SEQUENCE</scope>
    <source>
        <strain evidence="12">Rice</strain>
        <tissue evidence="12">Whole body</tissue>
    </source>
</reference>
<evidence type="ECO:0000256" key="4">
    <source>
        <dbReference type="ARBA" id="ARBA00022670"/>
    </source>
</evidence>
<comment type="subcellular location">
    <subcellularLocation>
        <location evidence="1">Secreted</location>
        <location evidence="1">Extracellular space</location>
    </subcellularLocation>
</comment>
<dbReference type="GO" id="GO:0006508">
    <property type="term" value="P:proteolysis"/>
    <property type="evidence" value="ECO:0007669"/>
    <property type="project" value="UniProtKB-KW"/>
</dbReference>
<comment type="function">
    <text evidence="9">Fibrinolytic activity; shows preferential cleavage of Arg-Gly bonds in all three fibrinogen chains. Contact with the caterpillars causes severe bleeding, due the anticoagulant effect of the protein.</text>
</comment>
<dbReference type="GO" id="GO:0090729">
    <property type="term" value="F:toxin activity"/>
    <property type="evidence" value="ECO:0007669"/>
    <property type="project" value="UniProtKB-KW"/>
</dbReference>
<keyword evidence="3" id="KW-0800">Toxin</keyword>
<keyword evidence="8" id="KW-1199">Hemostasis impairing toxin</keyword>
<gene>
    <name evidence="12" type="ORF">SFRICE_010968</name>
</gene>
<dbReference type="InterPro" id="IPR043504">
    <property type="entry name" value="Peptidase_S1_PA_chymotrypsin"/>
</dbReference>
<dbReference type="PANTHER" id="PTHR24276:SF91">
    <property type="entry name" value="AT26814P-RELATED"/>
    <property type="match status" value="1"/>
</dbReference>
<keyword evidence="10" id="KW-1205">Fibrinolytic toxin</keyword>
<evidence type="ECO:0000256" key="7">
    <source>
        <dbReference type="ARBA" id="ARBA00023157"/>
    </source>
</evidence>
<dbReference type="Pfam" id="PF00089">
    <property type="entry name" value="Trypsin"/>
    <property type="match status" value="3"/>
</dbReference>
<sequence>MFAIENSLRNTVSCSQYGSVVNDSSTTGLPVLVPVRCVEKGSDTGVSTDAASSTMRVITFLAVCIAAVAAVPTNPQRIVGGHNTSISRYPSIASLLYTTNWSQYTQVCAGTILNNRSILTAAHCIAGDEVGRWRIRIASVFANSGGEVYNSNQHIVHPSFNAETLENDIAILRSAFTFSFNNAARAASIAGSNYHLPENRYVWAAGWGVTNYGSSSGSEQLRHVQLETINQNTCRNNYASRGVTITDNVVCAGWNFGGRDQCQGDAGSPLYHNGAVVGVYSFGVPSSRVIGGSSVYVESHPSIASLQTWDWFTNIFWQACGGVILNNRAILTAAHCLDGDNVDLWRIRIGSSFANTYGQAHLIERHIAHPSYSYRTLEHNIAILHSVTTFTFNDRASPACIAGPNYHIADNQNVWAVGWGQIYGCSEPRSMSTTHERRITSEALRQVAQVIINQETCRDKYATRDIAITDNMLCSGWHTNGRGHCDKDSGSPLYHSGVVVGIFTFSVGIAQANFPSVHTRVLTLLALCVAAVAGADTRSGPQRIWGGSTSNIQNYPFLAALLDTDRFNMFWQACSGTILNNRAVLAVAHCITDERLHLWRVRVGTSYPNAGGAVHEIQRHIVHPLYTSKTMEHNIAIIHVVVPFTFSNLISPASIAGPNYSVADNQGVIAIGWGWGYSCTPSLWYSDSKRFPEIMREVPLLTTPQETCRNSYAPLGIAITDNMLCAGWPVDNRGHCSEDSGAPLLHNRVVIGVFAFRFGISDPEHPSVLTRVSNYTSWITSNA</sequence>
<protein>
    <submittedName>
        <fullName evidence="12">SFRICE_010968</fullName>
    </submittedName>
</protein>
<dbReference type="PROSITE" id="PS50240">
    <property type="entry name" value="TRYPSIN_DOM"/>
    <property type="match status" value="3"/>
</dbReference>
<feature type="domain" description="Peptidase S1" evidence="11">
    <location>
        <begin position="78"/>
        <end position="317"/>
    </location>
</feature>
<evidence type="ECO:0000256" key="2">
    <source>
        <dbReference type="ARBA" id="ARBA00007664"/>
    </source>
</evidence>
<evidence type="ECO:0000256" key="5">
    <source>
        <dbReference type="ARBA" id="ARBA00022801"/>
    </source>
</evidence>
<evidence type="ECO:0000256" key="10">
    <source>
        <dbReference type="ARBA" id="ARBA00084094"/>
    </source>
</evidence>
<keyword evidence="6" id="KW-0720">Serine protease</keyword>
<dbReference type="SUPFAM" id="SSF50494">
    <property type="entry name" value="Trypsin-like serine proteases"/>
    <property type="match status" value="3"/>
</dbReference>
<accession>A0A2H1WA13</accession>